<keyword evidence="1" id="KW-0812">Transmembrane</keyword>
<accession>A0A068NR45</accession>
<proteinExistence type="predicted"/>
<dbReference type="Proteomes" id="UP000027982">
    <property type="component" value="Chromosome"/>
</dbReference>
<sequence>MHAVFLILGVIAIVLSIVCSIIVLIEAFKDSILKGVLCFVCGCYFLYYALFDFEHENKWLIVIGSLGGGSIASGLLKMGGYY</sequence>
<keyword evidence="3" id="KW-1185">Reference proteome</keyword>
<evidence type="ECO:0000313" key="2">
    <source>
        <dbReference type="EMBL" id="AIE85230.1"/>
    </source>
</evidence>
<keyword evidence="1" id="KW-1133">Transmembrane helix</keyword>
<dbReference type="EMBL" id="CP007139">
    <property type="protein sequence ID" value="AIE85230.1"/>
    <property type="molecule type" value="Genomic_DNA"/>
</dbReference>
<evidence type="ECO:0000313" key="3">
    <source>
        <dbReference type="Proteomes" id="UP000027982"/>
    </source>
</evidence>
<feature type="transmembrane region" description="Helical" evidence="1">
    <location>
        <begin position="6"/>
        <end position="25"/>
    </location>
</feature>
<dbReference type="RefSeq" id="WP_025226182.1">
    <property type="nucleotide sequence ID" value="NZ_CP007139.1"/>
</dbReference>
<feature type="transmembrane region" description="Helical" evidence="1">
    <location>
        <begin position="32"/>
        <end position="51"/>
    </location>
</feature>
<dbReference type="KEGG" id="fgi:OP10G_1862"/>
<dbReference type="HOGENOM" id="CLU_2553253_0_0_0"/>
<organism evidence="2 3">
    <name type="scientific">Fimbriimonas ginsengisoli Gsoil 348</name>
    <dbReference type="NCBI Taxonomy" id="661478"/>
    <lineage>
        <taxon>Bacteria</taxon>
        <taxon>Bacillati</taxon>
        <taxon>Armatimonadota</taxon>
        <taxon>Fimbriimonadia</taxon>
        <taxon>Fimbriimonadales</taxon>
        <taxon>Fimbriimonadaceae</taxon>
        <taxon>Fimbriimonas</taxon>
    </lineage>
</organism>
<name>A0A068NR45_FIMGI</name>
<dbReference type="AlphaFoldDB" id="A0A068NR45"/>
<gene>
    <name evidence="2" type="ORF">OP10G_1862</name>
</gene>
<keyword evidence="1" id="KW-0472">Membrane</keyword>
<feature type="transmembrane region" description="Helical" evidence="1">
    <location>
        <begin position="57"/>
        <end position="76"/>
    </location>
</feature>
<reference evidence="2 3" key="1">
    <citation type="journal article" date="2014" name="PLoS ONE">
        <title>The first complete genome sequence of the class fimbriimonadia in the phylum armatimonadetes.</title>
        <authorList>
            <person name="Hu Z.Y."/>
            <person name="Wang Y.Z."/>
            <person name="Im W.T."/>
            <person name="Wang S.Y."/>
            <person name="Zhao G.P."/>
            <person name="Zheng H.J."/>
            <person name="Quan Z.X."/>
        </authorList>
    </citation>
    <scope>NUCLEOTIDE SEQUENCE [LARGE SCALE GENOMIC DNA]</scope>
    <source>
        <strain evidence="2">Gsoil 348</strain>
    </source>
</reference>
<protein>
    <submittedName>
        <fullName evidence="2">Uncharacterized protein</fullName>
    </submittedName>
</protein>
<evidence type="ECO:0000256" key="1">
    <source>
        <dbReference type="SAM" id="Phobius"/>
    </source>
</evidence>